<protein>
    <submittedName>
        <fullName evidence="2">Uncharacterized protein</fullName>
    </submittedName>
</protein>
<dbReference type="AlphaFoldDB" id="A0AAX4INR0"/>
<dbReference type="GeneID" id="87946388"/>
<dbReference type="KEGG" id="cdet:87946388"/>
<sequence length="148" mass="15843">MFFSPSFECVNTSSASNGSRVVGVGSPSTILTRRDGIIPLSLISGYKKSDGGVVYCECGFFFFFFAVFACVFGEAKLETGILKREAMAGSGVGISVVYTHAMAYGREATASGALDVVHCVVMGGKTEQEWQRENQCSRCNAMVGDKME</sequence>
<keyword evidence="1" id="KW-1133">Transmembrane helix</keyword>
<dbReference type="EMBL" id="CP137310">
    <property type="protein sequence ID" value="WQF84872.1"/>
    <property type="molecule type" value="Genomic_DNA"/>
</dbReference>
<keyword evidence="1" id="KW-0812">Transmembrane</keyword>
<evidence type="ECO:0000313" key="3">
    <source>
        <dbReference type="Proteomes" id="UP001322277"/>
    </source>
</evidence>
<organism evidence="2 3">
    <name type="scientific">Colletotrichum destructivum</name>
    <dbReference type="NCBI Taxonomy" id="34406"/>
    <lineage>
        <taxon>Eukaryota</taxon>
        <taxon>Fungi</taxon>
        <taxon>Dikarya</taxon>
        <taxon>Ascomycota</taxon>
        <taxon>Pezizomycotina</taxon>
        <taxon>Sordariomycetes</taxon>
        <taxon>Hypocreomycetidae</taxon>
        <taxon>Glomerellales</taxon>
        <taxon>Glomerellaceae</taxon>
        <taxon>Colletotrichum</taxon>
        <taxon>Colletotrichum destructivum species complex</taxon>
    </lineage>
</organism>
<keyword evidence="1" id="KW-0472">Membrane</keyword>
<gene>
    <name evidence="2" type="ORF">CDEST_09886</name>
</gene>
<dbReference type="RefSeq" id="XP_062782095.1">
    <property type="nucleotide sequence ID" value="XM_062926044.1"/>
</dbReference>
<reference evidence="3" key="1">
    <citation type="journal article" date="2023" name="bioRxiv">
        <title>Complete genome of the Medicago anthracnose fungus, Colletotrichum destructivum, reveals a mini-chromosome-like region within a core chromosome.</title>
        <authorList>
            <person name="Lapalu N."/>
            <person name="Simon A."/>
            <person name="Lu A."/>
            <person name="Plaumann P.-L."/>
            <person name="Amselem J."/>
            <person name="Pigne S."/>
            <person name="Auger A."/>
            <person name="Koch C."/>
            <person name="Dallery J.-F."/>
            <person name="O'Connell R.J."/>
        </authorList>
    </citation>
    <scope>NUCLEOTIDE SEQUENCE [LARGE SCALE GENOMIC DNA]</scope>
    <source>
        <strain evidence="3">CBS 520.97</strain>
    </source>
</reference>
<proteinExistence type="predicted"/>
<feature type="transmembrane region" description="Helical" evidence="1">
    <location>
        <begin position="52"/>
        <end position="73"/>
    </location>
</feature>
<evidence type="ECO:0000256" key="1">
    <source>
        <dbReference type="SAM" id="Phobius"/>
    </source>
</evidence>
<dbReference type="Proteomes" id="UP001322277">
    <property type="component" value="Chromosome 6"/>
</dbReference>
<accession>A0AAX4INR0</accession>
<keyword evidence="3" id="KW-1185">Reference proteome</keyword>
<name>A0AAX4INR0_9PEZI</name>
<evidence type="ECO:0000313" key="2">
    <source>
        <dbReference type="EMBL" id="WQF84872.1"/>
    </source>
</evidence>